<comment type="function">
    <text evidence="9">Component of the type II secretion system required for the energy-dependent secretion of extracellular factors such as proteases and toxins from the periplasm.</text>
</comment>
<comment type="PTM">
    <text evidence="9">Cleaved by prepilin peptidase.</text>
</comment>
<evidence type="ECO:0000259" key="10">
    <source>
        <dbReference type="Pfam" id="PF02501"/>
    </source>
</evidence>
<keyword evidence="4 9" id="KW-0488">Methylation</keyword>
<dbReference type="Pfam" id="PF07963">
    <property type="entry name" value="N_methyl"/>
    <property type="match status" value="1"/>
</dbReference>
<evidence type="ECO:0000256" key="9">
    <source>
        <dbReference type="RuleBase" id="RU368030"/>
    </source>
</evidence>
<name>A0ABP8HRG5_9BURK</name>
<dbReference type="InterPro" id="IPR012902">
    <property type="entry name" value="N_methyl_site"/>
</dbReference>
<keyword evidence="8 9" id="KW-0472">Membrane</keyword>
<keyword evidence="7 9" id="KW-1133">Transmembrane helix</keyword>
<evidence type="ECO:0000256" key="3">
    <source>
        <dbReference type="ARBA" id="ARBA00022475"/>
    </source>
</evidence>
<protein>
    <recommendedName>
        <fullName evidence="9">Type II secretion system protein I</fullName>
        <shortName evidence="9">T2SS minor pseudopilin I</shortName>
    </recommendedName>
</protein>
<dbReference type="InterPro" id="IPR010052">
    <property type="entry name" value="T2SS_protein-GspI"/>
</dbReference>
<keyword evidence="12" id="KW-1185">Reference proteome</keyword>
<evidence type="ECO:0000313" key="12">
    <source>
        <dbReference type="Proteomes" id="UP001501671"/>
    </source>
</evidence>
<dbReference type="InterPro" id="IPR003413">
    <property type="entry name" value="T2SS_GspI_C"/>
</dbReference>
<comment type="subunit">
    <text evidence="9">Type II secretion is composed of four main components: the outer membrane complex, the inner membrane complex, the cytoplasmic secretion ATPase and the periplasm-spanning pseudopilus.</text>
</comment>
<dbReference type="PANTHER" id="PTHR38779">
    <property type="entry name" value="TYPE II SECRETION SYSTEM PROTEIN I-RELATED"/>
    <property type="match status" value="1"/>
</dbReference>
<evidence type="ECO:0000256" key="2">
    <source>
        <dbReference type="ARBA" id="ARBA00008358"/>
    </source>
</evidence>
<feature type="transmembrane region" description="Helical" evidence="9">
    <location>
        <begin position="34"/>
        <end position="56"/>
    </location>
</feature>
<dbReference type="EMBL" id="BAABFO010000037">
    <property type="protein sequence ID" value="GAA4343195.1"/>
    <property type="molecule type" value="Genomic_DNA"/>
</dbReference>
<dbReference type="Proteomes" id="UP001501671">
    <property type="component" value="Unassembled WGS sequence"/>
</dbReference>
<organism evidence="11 12">
    <name type="scientific">Pigmentiphaga soli</name>
    <dbReference type="NCBI Taxonomy" id="1007095"/>
    <lineage>
        <taxon>Bacteria</taxon>
        <taxon>Pseudomonadati</taxon>
        <taxon>Pseudomonadota</taxon>
        <taxon>Betaproteobacteria</taxon>
        <taxon>Burkholderiales</taxon>
        <taxon>Alcaligenaceae</taxon>
        <taxon>Pigmentiphaga</taxon>
    </lineage>
</organism>
<sequence>MRCNDALPARRRPVHARRCGARPARERGFTLVEVLVALAIVGIALAAAVRAAGMIAQNNAALRARSLALVAAENQLAELRLQRVMPGAGVQRAPCNQGRLQMVCEEVFTNSPNGSIRQVAIVVHPAADPDRTLVRLNGFLTALP</sequence>
<dbReference type="RefSeq" id="WP_345252274.1">
    <property type="nucleotide sequence ID" value="NZ_BAABFO010000037.1"/>
</dbReference>
<evidence type="ECO:0000256" key="8">
    <source>
        <dbReference type="ARBA" id="ARBA00023136"/>
    </source>
</evidence>
<dbReference type="PANTHER" id="PTHR38779:SF2">
    <property type="entry name" value="TYPE II SECRETION SYSTEM PROTEIN I-RELATED"/>
    <property type="match status" value="1"/>
</dbReference>
<dbReference type="PROSITE" id="PS00409">
    <property type="entry name" value="PROKAR_NTER_METHYL"/>
    <property type="match status" value="1"/>
</dbReference>
<gene>
    <name evidence="11" type="ORF">GCM10023144_45860</name>
</gene>
<evidence type="ECO:0000256" key="5">
    <source>
        <dbReference type="ARBA" id="ARBA00022519"/>
    </source>
</evidence>
<keyword evidence="6 9" id="KW-0812">Transmembrane</keyword>
<feature type="domain" description="Type II secretion system protein GspI C-terminal" evidence="10">
    <location>
        <begin position="62"/>
        <end position="140"/>
    </location>
</feature>
<evidence type="ECO:0000256" key="1">
    <source>
        <dbReference type="ARBA" id="ARBA00004377"/>
    </source>
</evidence>
<dbReference type="Gene3D" id="3.30.1300.30">
    <property type="entry name" value="GSPII I/J protein-like"/>
    <property type="match status" value="1"/>
</dbReference>
<comment type="caution">
    <text evidence="11">The sequence shown here is derived from an EMBL/GenBank/DDBJ whole genome shotgun (WGS) entry which is preliminary data.</text>
</comment>
<dbReference type="Pfam" id="PF02501">
    <property type="entry name" value="T2SSI"/>
    <property type="match status" value="1"/>
</dbReference>
<reference evidence="12" key="1">
    <citation type="journal article" date="2019" name="Int. J. Syst. Evol. Microbiol.">
        <title>The Global Catalogue of Microorganisms (GCM) 10K type strain sequencing project: providing services to taxonomists for standard genome sequencing and annotation.</title>
        <authorList>
            <consortium name="The Broad Institute Genomics Platform"/>
            <consortium name="The Broad Institute Genome Sequencing Center for Infectious Disease"/>
            <person name="Wu L."/>
            <person name="Ma J."/>
        </authorList>
    </citation>
    <scope>NUCLEOTIDE SEQUENCE [LARGE SCALE GENOMIC DNA]</scope>
    <source>
        <strain evidence="12">JCM 17666</strain>
    </source>
</reference>
<evidence type="ECO:0000256" key="6">
    <source>
        <dbReference type="ARBA" id="ARBA00022692"/>
    </source>
</evidence>
<evidence type="ECO:0000256" key="7">
    <source>
        <dbReference type="ARBA" id="ARBA00022989"/>
    </source>
</evidence>
<keyword evidence="5 9" id="KW-0997">Cell inner membrane</keyword>
<evidence type="ECO:0000313" key="11">
    <source>
        <dbReference type="EMBL" id="GAA4343195.1"/>
    </source>
</evidence>
<dbReference type="NCBIfam" id="TIGR01707">
    <property type="entry name" value="gspI"/>
    <property type="match status" value="1"/>
</dbReference>
<evidence type="ECO:0000256" key="4">
    <source>
        <dbReference type="ARBA" id="ARBA00022481"/>
    </source>
</evidence>
<proteinExistence type="inferred from homology"/>
<comment type="similarity">
    <text evidence="2 9">Belongs to the GSP I family.</text>
</comment>
<accession>A0ABP8HRG5</accession>
<keyword evidence="3" id="KW-1003">Cell membrane</keyword>
<dbReference type="NCBIfam" id="TIGR02532">
    <property type="entry name" value="IV_pilin_GFxxxE"/>
    <property type="match status" value="1"/>
</dbReference>
<dbReference type="SUPFAM" id="SSF54523">
    <property type="entry name" value="Pili subunits"/>
    <property type="match status" value="1"/>
</dbReference>
<dbReference type="InterPro" id="IPR045584">
    <property type="entry name" value="Pilin-like"/>
</dbReference>
<comment type="subcellular location">
    <subcellularLocation>
        <location evidence="1 9">Cell inner membrane</location>
        <topology evidence="1 9">Single-pass membrane protein</topology>
    </subcellularLocation>
</comment>